<protein>
    <recommendedName>
        <fullName evidence="11">AP-3 complex subunit beta</fullName>
    </recommendedName>
</protein>
<dbReference type="GO" id="GO:0016192">
    <property type="term" value="P:vesicle-mediated transport"/>
    <property type="evidence" value="ECO:0007669"/>
    <property type="project" value="InterPro"/>
</dbReference>
<evidence type="ECO:0000313" key="14">
    <source>
        <dbReference type="EMBL" id="CAF1606473.1"/>
    </source>
</evidence>
<dbReference type="GO" id="GO:0030665">
    <property type="term" value="C:clathrin-coated vesicle membrane"/>
    <property type="evidence" value="ECO:0007669"/>
    <property type="project" value="UniProtKB-SubCell"/>
</dbReference>
<dbReference type="Pfam" id="PF24080">
    <property type="entry name" value="AP3B1_C_2"/>
    <property type="match status" value="1"/>
</dbReference>
<sequence length="1115" mass="124099">MSSAERSLSMSSSMSMQGASGFSSGASGGGANPADENAEPASTLSIFALDYKKHEDIKHMLDSNKDNLKLEAMRRVIGMIAKGKDAADLFPAVVKNVVSKNMEIKKLVYVYLMRYAEEQQDLALLSIATFQRALKDPNQLIRASALRVLSSIRVPSIVTIMMLAIREAVHDMSPYVRKTAANAIAKLYALDPELKEELIAVIAKLLADKTILVNGSAVQAFEQVCPERIDLIHKNYRRLCNLLVDIDEWSQVTVLNMLTRYARTQFVDPNKTVEGDKNNFYGDENNSKEKSENDGEDSLEKRTYVMDSDHRLLLRCTKPLLQSRNSAVVMAVAQLYHYVAPRSEIHVIANALIRLLRHHREIQTIVLKCIASMAEKNKDIFGPFLKAFYVRSSDSSHVKRYKLEILTTLACATNISTVLRELQTYVLSPDKEFAAQTIHAIGRCASTIPEVTEACLNGLVGYMSKKDETIVAESVVVVKKLLQINPVQYGDIIKHIVRKVDKITVPAARASILWLIGEYSERISKLAPDVLRKMAKTFPDEEAIVKHQILNLAAKLYVMNAKQTHLLVQYVFNLAKYDTNYDTRDKARLLRALLFQADKCPALSKHAKKILLASKPAPLLESIVRNHDQYTLGTLSYVIGQAVPGYTDLPDYPLEPSDSSIRNVEVIRPSLSQDESPRKPSSGGKKKSTTSEKFYSDEEENDENEGTSTEGPDDEEEEDEDGDEDEDDENEEEEENEDDEDEDDEKPTKNIHQTNEYEQLDARSPTIIENQPESHESTEGEDTESDDEVTSASEDTTDDDADEKTIEKHTLSFNKSPSNIAISGFSMATITEKSIAEDDLEAFLGITTTSTGAQQSTTKASVRDDLQNLESLSTPSTLTYIRQYECLNRMTGQGLQIQYRFPRTPFQRATNMVHIELTFTNTTPNNDIRSIKFIKSKSGVNIQGFNDIDQLPGGASIITSIGIDFNDTTQSASFDISIDGRQLATSVSIPCHVGELFQPKFLNEKDFNQNLGSLRGMHEITGTLNVNETQISKFNFTTIQTKVVQCANVSSVPSSSGDSTIYRFSGQTVSSKALVLIAIQLNISQSTINLTLNSDRIILATMLLKEIQQAISTIS</sequence>
<evidence type="ECO:0000256" key="10">
    <source>
        <dbReference type="ARBA" id="ARBA00023570"/>
    </source>
</evidence>
<evidence type="ECO:0000256" key="1">
    <source>
        <dbReference type="ARBA" id="ARBA00004145"/>
    </source>
</evidence>
<comment type="subcellular location">
    <subcellularLocation>
        <location evidence="1">Cytoplasmic vesicle</location>
        <location evidence="1">Clathrin-coated vesicle membrane</location>
        <topology evidence="1">Peripheral membrane protein</topology>
        <orientation evidence="1">Cytoplasmic side</orientation>
    </subcellularLocation>
    <subcellularLocation>
        <location evidence="2">Golgi apparatus</location>
    </subcellularLocation>
</comment>
<feature type="compositionally biased region" description="Acidic residues" evidence="12">
    <location>
        <begin position="697"/>
        <end position="745"/>
    </location>
</feature>
<dbReference type="InterPro" id="IPR029390">
    <property type="entry name" value="AP3B_C"/>
</dbReference>
<evidence type="ECO:0000256" key="5">
    <source>
        <dbReference type="ARBA" id="ARBA00022553"/>
    </source>
</evidence>
<dbReference type="InterPro" id="IPR002553">
    <property type="entry name" value="Clathrin/coatomer_adapt-like_N"/>
</dbReference>
<dbReference type="EMBL" id="CAJNOR010006913">
    <property type="protein sequence ID" value="CAF1606473.1"/>
    <property type="molecule type" value="Genomic_DNA"/>
</dbReference>
<evidence type="ECO:0000256" key="7">
    <source>
        <dbReference type="ARBA" id="ARBA00023034"/>
    </source>
</evidence>
<reference evidence="14" key="1">
    <citation type="submission" date="2021-02" db="EMBL/GenBank/DDBJ databases">
        <authorList>
            <person name="Nowell W R."/>
        </authorList>
    </citation>
    <scope>NUCLEOTIDE SEQUENCE</scope>
</reference>
<comment type="similarity">
    <text evidence="3 11">Belongs to the adaptor complexes large subunit family.</text>
</comment>
<dbReference type="Gene3D" id="1.25.10.10">
    <property type="entry name" value="Leucine-rich Repeat Variant"/>
    <property type="match status" value="1"/>
</dbReference>
<keyword evidence="8 11" id="KW-0472">Membrane</keyword>
<feature type="compositionally biased region" description="Acidic residues" evidence="12">
    <location>
        <begin position="779"/>
        <end position="802"/>
    </location>
</feature>
<evidence type="ECO:0000256" key="6">
    <source>
        <dbReference type="ARBA" id="ARBA00022927"/>
    </source>
</evidence>
<comment type="caution">
    <text evidence="14">The sequence shown here is derived from an EMBL/GenBank/DDBJ whole genome shotgun (WGS) entry which is preliminary data.</text>
</comment>
<dbReference type="Pfam" id="PF14796">
    <property type="entry name" value="AP3B1_C"/>
    <property type="match status" value="1"/>
</dbReference>
<dbReference type="InterPro" id="IPR026740">
    <property type="entry name" value="AP3_beta"/>
</dbReference>
<dbReference type="GO" id="GO:0006886">
    <property type="term" value="P:intracellular protein transport"/>
    <property type="evidence" value="ECO:0007669"/>
    <property type="project" value="InterPro"/>
</dbReference>
<evidence type="ECO:0000313" key="15">
    <source>
        <dbReference type="Proteomes" id="UP000663828"/>
    </source>
</evidence>
<organism evidence="14 15">
    <name type="scientific">Adineta ricciae</name>
    <name type="common">Rotifer</name>
    <dbReference type="NCBI Taxonomy" id="249248"/>
    <lineage>
        <taxon>Eukaryota</taxon>
        <taxon>Metazoa</taxon>
        <taxon>Spiralia</taxon>
        <taxon>Gnathifera</taxon>
        <taxon>Rotifera</taxon>
        <taxon>Eurotatoria</taxon>
        <taxon>Bdelloidea</taxon>
        <taxon>Adinetida</taxon>
        <taxon>Adinetidae</taxon>
        <taxon>Adineta</taxon>
    </lineage>
</organism>
<comment type="function">
    <text evidence="10">Subunit of non-clathrin- and clathrin-associated adaptor protein complex 3 (AP-3) that plays a role in protein sorting in the late-Golgi/trans-Golgi network (TGN) and/or endosomes. The AP complexes mediate both the recruitment of clathrin to membranes and the recognition of sorting signals within the cytosolic tails of transmembrane cargo molecules. AP-3 appears to be involved in the sorting of a subset of transmembrane proteins targeted to lysosomes and lysosome-related organelles. In concert with the BLOC-1 complex, AP-3 is required to target cargos into vesicles assembled at cell bodies for delivery into neurites and nerve terminals.</text>
</comment>
<evidence type="ECO:0000256" key="11">
    <source>
        <dbReference type="PIRNR" id="PIRNR037096"/>
    </source>
</evidence>
<dbReference type="SMART" id="SM01355">
    <property type="entry name" value="AP3B1_C"/>
    <property type="match status" value="1"/>
</dbReference>
<dbReference type="InterPro" id="IPR026739">
    <property type="entry name" value="AP_beta"/>
</dbReference>
<dbReference type="AlphaFoldDB" id="A0A816B5H7"/>
<feature type="region of interest" description="Disordered" evidence="12">
    <location>
        <begin position="274"/>
        <end position="300"/>
    </location>
</feature>
<evidence type="ECO:0000256" key="12">
    <source>
        <dbReference type="SAM" id="MobiDB-lite"/>
    </source>
</evidence>
<feature type="compositionally biased region" description="Low complexity" evidence="12">
    <location>
        <begin position="1"/>
        <end position="25"/>
    </location>
</feature>
<keyword evidence="7" id="KW-0333">Golgi apparatus</keyword>
<evidence type="ECO:0000256" key="4">
    <source>
        <dbReference type="ARBA" id="ARBA00022448"/>
    </source>
</evidence>
<evidence type="ECO:0000259" key="13">
    <source>
        <dbReference type="SMART" id="SM01355"/>
    </source>
</evidence>
<feature type="region of interest" description="Disordered" evidence="12">
    <location>
        <begin position="1"/>
        <end position="36"/>
    </location>
</feature>
<feature type="domain" description="AP-3 complex subunit beta C-terminal" evidence="13">
    <location>
        <begin position="833"/>
        <end position="970"/>
    </location>
</feature>
<keyword evidence="6 11" id="KW-0653">Protein transport</keyword>
<accession>A0A816B5H7</accession>
<proteinExistence type="inferred from homology"/>
<evidence type="ECO:0000256" key="2">
    <source>
        <dbReference type="ARBA" id="ARBA00004555"/>
    </source>
</evidence>
<evidence type="ECO:0000256" key="9">
    <source>
        <dbReference type="ARBA" id="ARBA00023329"/>
    </source>
</evidence>
<dbReference type="Proteomes" id="UP000663828">
    <property type="component" value="Unassembled WGS sequence"/>
</dbReference>
<keyword evidence="15" id="KW-1185">Reference proteome</keyword>
<dbReference type="InterPro" id="IPR016024">
    <property type="entry name" value="ARM-type_fold"/>
</dbReference>
<name>A0A816B5H7_ADIRI</name>
<dbReference type="Pfam" id="PF01602">
    <property type="entry name" value="Adaptin_N"/>
    <property type="match status" value="1"/>
</dbReference>
<dbReference type="GO" id="GO:0005794">
    <property type="term" value="C:Golgi apparatus"/>
    <property type="evidence" value="ECO:0007669"/>
    <property type="project" value="UniProtKB-SubCell"/>
</dbReference>
<feature type="region of interest" description="Disordered" evidence="12">
    <location>
        <begin position="668"/>
        <end position="804"/>
    </location>
</feature>
<dbReference type="SUPFAM" id="SSF48371">
    <property type="entry name" value="ARM repeat"/>
    <property type="match status" value="1"/>
</dbReference>
<dbReference type="InterPro" id="IPR056314">
    <property type="entry name" value="AP3B1/2_C"/>
</dbReference>
<dbReference type="InterPro" id="IPR011989">
    <property type="entry name" value="ARM-like"/>
</dbReference>
<keyword evidence="5" id="KW-0597">Phosphoprotein</keyword>
<keyword evidence="4 11" id="KW-0813">Transport</keyword>
<evidence type="ECO:0000256" key="3">
    <source>
        <dbReference type="ARBA" id="ARBA00006613"/>
    </source>
</evidence>
<feature type="compositionally biased region" description="Basic and acidic residues" evidence="12">
    <location>
        <begin position="285"/>
        <end position="300"/>
    </location>
</feature>
<dbReference type="PIRSF" id="PIRSF037096">
    <property type="entry name" value="AP3_complex_beta"/>
    <property type="match status" value="1"/>
</dbReference>
<dbReference type="GO" id="GO:0030123">
    <property type="term" value="C:AP-3 adaptor complex"/>
    <property type="evidence" value="ECO:0007669"/>
    <property type="project" value="UniProtKB-UniRule"/>
</dbReference>
<evidence type="ECO:0000256" key="8">
    <source>
        <dbReference type="ARBA" id="ARBA00023136"/>
    </source>
</evidence>
<dbReference type="PANTHER" id="PTHR11134">
    <property type="entry name" value="ADAPTOR COMPLEX SUBUNIT BETA FAMILY MEMBER"/>
    <property type="match status" value="1"/>
</dbReference>
<gene>
    <name evidence="14" type="ORF">XAT740_LOCUS48338</name>
</gene>
<keyword evidence="9" id="KW-0968">Cytoplasmic vesicle</keyword>